<gene>
    <name evidence="2" type="ORF">Cni_G25478</name>
</gene>
<keyword evidence="2" id="KW-0255">Endonuclease</keyword>
<keyword evidence="3" id="KW-1185">Reference proteome</keyword>
<dbReference type="AlphaFoldDB" id="A0AAQ3KXZ1"/>
<dbReference type="InterPro" id="IPR040256">
    <property type="entry name" value="At4g02000-like"/>
</dbReference>
<dbReference type="SUPFAM" id="SSF56219">
    <property type="entry name" value="DNase I-like"/>
    <property type="match status" value="1"/>
</dbReference>
<feature type="domain" description="DUF4283" evidence="1">
    <location>
        <begin position="110"/>
        <end position="190"/>
    </location>
</feature>
<dbReference type="Gene3D" id="3.60.10.10">
    <property type="entry name" value="Endonuclease/exonuclease/phosphatase"/>
    <property type="match status" value="1"/>
</dbReference>
<protein>
    <submittedName>
        <fullName evidence="2">Endonuclease/exonuclease/phosphatase</fullName>
    </submittedName>
</protein>
<evidence type="ECO:0000259" key="1">
    <source>
        <dbReference type="Pfam" id="PF14111"/>
    </source>
</evidence>
<accession>A0AAQ3KXZ1</accession>
<dbReference type="Pfam" id="PF14111">
    <property type="entry name" value="DUF4283"/>
    <property type="match status" value="1"/>
</dbReference>
<dbReference type="PANTHER" id="PTHR31286:SF99">
    <property type="entry name" value="DUF4283 DOMAIN-CONTAINING PROTEIN"/>
    <property type="match status" value="1"/>
</dbReference>
<keyword evidence="2" id="KW-0378">Hydrolase</keyword>
<evidence type="ECO:0000313" key="3">
    <source>
        <dbReference type="Proteomes" id="UP001327560"/>
    </source>
</evidence>
<dbReference type="GO" id="GO:0004519">
    <property type="term" value="F:endonuclease activity"/>
    <property type="evidence" value="ECO:0007669"/>
    <property type="project" value="UniProtKB-KW"/>
</dbReference>
<reference evidence="2 3" key="1">
    <citation type="submission" date="2023-10" db="EMBL/GenBank/DDBJ databases">
        <title>Chromosome-scale genome assembly provides insights into flower coloration mechanisms of Canna indica.</title>
        <authorList>
            <person name="Li C."/>
        </authorList>
    </citation>
    <scope>NUCLEOTIDE SEQUENCE [LARGE SCALE GENOMIC DNA]</scope>
    <source>
        <tissue evidence="2">Flower</tissue>
    </source>
</reference>
<dbReference type="EMBL" id="CP136897">
    <property type="protein sequence ID" value="WOL16690.1"/>
    <property type="molecule type" value="Genomic_DNA"/>
</dbReference>
<name>A0AAQ3KXZ1_9LILI</name>
<dbReference type="PANTHER" id="PTHR31286">
    <property type="entry name" value="GLYCINE-RICH CELL WALL STRUCTURAL PROTEIN 1.8-LIKE"/>
    <property type="match status" value="1"/>
</dbReference>
<dbReference type="Proteomes" id="UP001327560">
    <property type="component" value="Chromosome 8"/>
</dbReference>
<sequence length="488" mass="56280">MQEEPSDPPDPTAQIQFKEIAAPSRVILAESWPGKGNLKVNPNEKGASNQISGSNLRRNYQPGSWAGLFNMTRKEEEWRRSTELSEKIMKIQSNAKGRVNISDLMKARYDNKLFLYGKFFARTSNFELVKSVMLKLWKIKSECQIVDLAGRFFLFKFNNERNLWKVLAEGPWFLRGQTLSVMSWKENFQPLKEVVSVIPTWIQFPGLPYEYMHKDIILRIAATVEKPVKLDEHTLAGAKKEGDCTEEKFLKPEDTESSEVHMVTKDLVFLSEKEVEISKAEKINEKKKKDNPLEEMSKKLSASLSKIMENKFAKDFLEEGIDPESSRNFEGRHWDGDAVASVGKAGGIMVLWRKSSCSGKIIFKDDQSINCLFEMDSNKIFLLSYLYASNNIRKRSFLWKILEELNIKEIPWMIAGDMNCILNRDEKRKGRPFVANFAVTEFCRFINKTGLLDAGFVGPSFTWTNKRKEMKKISARLDRVLFNANWLE</sequence>
<organism evidence="2 3">
    <name type="scientific">Canna indica</name>
    <name type="common">Indian-shot</name>
    <dbReference type="NCBI Taxonomy" id="4628"/>
    <lineage>
        <taxon>Eukaryota</taxon>
        <taxon>Viridiplantae</taxon>
        <taxon>Streptophyta</taxon>
        <taxon>Embryophyta</taxon>
        <taxon>Tracheophyta</taxon>
        <taxon>Spermatophyta</taxon>
        <taxon>Magnoliopsida</taxon>
        <taxon>Liliopsida</taxon>
        <taxon>Zingiberales</taxon>
        <taxon>Cannaceae</taxon>
        <taxon>Canna</taxon>
    </lineage>
</organism>
<proteinExistence type="predicted"/>
<keyword evidence="2" id="KW-0540">Nuclease</keyword>
<dbReference type="InterPro" id="IPR036691">
    <property type="entry name" value="Endo/exonu/phosph_ase_sf"/>
</dbReference>
<evidence type="ECO:0000313" key="2">
    <source>
        <dbReference type="EMBL" id="WOL16690.1"/>
    </source>
</evidence>
<dbReference type="InterPro" id="IPR025558">
    <property type="entry name" value="DUF4283"/>
</dbReference>